<dbReference type="HAMAP" id="MF_00362">
    <property type="entry name" value="Ribosomal_uL10"/>
    <property type="match status" value="1"/>
</dbReference>
<proteinExistence type="inferred from homology"/>
<dbReference type="Pfam" id="PF00466">
    <property type="entry name" value="Ribosomal_L10"/>
    <property type="match status" value="1"/>
</dbReference>
<dbReference type="Gene3D" id="6.10.250.290">
    <property type="match status" value="1"/>
</dbReference>
<comment type="function">
    <text evidence="5">Forms part of the ribosomal stalk, playing a central role in the interaction of the ribosome with GTP-bound translation factors.</text>
</comment>
<organism evidence="6 7">
    <name type="scientific">Candidatus Nealsonbacteria bacterium CG_4_10_14_0_2_um_filter_40_15</name>
    <dbReference type="NCBI Taxonomy" id="1974682"/>
    <lineage>
        <taxon>Bacteria</taxon>
        <taxon>Candidatus Nealsoniibacteriota</taxon>
    </lineage>
</organism>
<evidence type="ECO:0000256" key="2">
    <source>
        <dbReference type="ARBA" id="ARBA00022980"/>
    </source>
</evidence>
<dbReference type="GO" id="GO:0005840">
    <property type="term" value="C:ribosome"/>
    <property type="evidence" value="ECO:0007669"/>
    <property type="project" value="UniProtKB-KW"/>
</dbReference>
<keyword evidence="3 5" id="KW-0687">Ribonucleoprotein</keyword>
<dbReference type="CDD" id="cd05797">
    <property type="entry name" value="Ribosomal_L10"/>
    <property type="match status" value="1"/>
</dbReference>
<keyword evidence="5" id="KW-0694">RNA-binding</keyword>
<accession>A0A2M7UTX5</accession>
<dbReference type="AlphaFoldDB" id="A0A2M7UTX5"/>
<keyword evidence="2 5" id="KW-0689">Ribosomal protein</keyword>
<comment type="similarity">
    <text evidence="1 5">Belongs to the universal ribosomal protein uL10 family.</text>
</comment>
<keyword evidence="5" id="KW-0699">rRNA-binding</keyword>
<evidence type="ECO:0000313" key="7">
    <source>
        <dbReference type="Proteomes" id="UP000229166"/>
    </source>
</evidence>
<evidence type="ECO:0000256" key="5">
    <source>
        <dbReference type="HAMAP-Rule" id="MF_00362"/>
    </source>
</evidence>
<evidence type="ECO:0000313" key="6">
    <source>
        <dbReference type="EMBL" id="PIZ86824.1"/>
    </source>
</evidence>
<dbReference type="EMBL" id="PFOZ01000051">
    <property type="protein sequence ID" value="PIZ86824.1"/>
    <property type="molecule type" value="Genomic_DNA"/>
</dbReference>
<reference evidence="7" key="1">
    <citation type="submission" date="2017-09" db="EMBL/GenBank/DDBJ databases">
        <title>Depth-based differentiation of microbial function through sediment-hosted aquifers and enrichment of novel symbionts in the deep terrestrial subsurface.</title>
        <authorList>
            <person name="Probst A.J."/>
            <person name="Ladd B."/>
            <person name="Jarett J.K."/>
            <person name="Geller-Mcgrath D.E."/>
            <person name="Sieber C.M.K."/>
            <person name="Emerson J.B."/>
            <person name="Anantharaman K."/>
            <person name="Thomas B.C."/>
            <person name="Malmstrom R."/>
            <person name="Stieglmeier M."/>
            <person name="Klingl A."/>
            <person name="Woyke T."/>
            <person name="Ryan C.M."/>
            <person name="Banfield J.F."/>
        </authorList>
    </citation>
    <scope>NUCLEOTIDE SEQUENCE [LARGE SCALE GENOMIC DNA]</scope>
</reference>
<dbReference type="Gene3D" id="3.30.70.1730">
    <property type="match status" value="1"/>
</dbReference>
<evidence type="ECO:0000256" key="3">
    <source>
        <dbReference type="ARBA" id="ARBA00023274"/>
    </source>
</evidence>
<dbReference type="InterPro" id="IPR001790">
    <property type="entry name" value="Ribosomal_uL10"/>
</dbReference>
<dbReference type="InterPro" id="IPR047865">
    <property type="entry name" value="Ribosomal_uL10_bac_type"/>
</dbReference>
<dbReference type="InterPro" id="IPR043141">
    <property type="entry name" value="Ribosomal_uL10-like_sf"/>
</dbReference>
<protein>
    <recommendedName>
        <fullName evidence="4 5">Large ribosomal subunit protein uL10</fullName>
    </recommendedName>
</protein>
<dbReference type="SUPFAM" id="SSF160369">
    <property type="entry name" value="Ribosomal protein L10-like"/>
    <property type="match status" value="1"/>
</dbReference>
<sequence>MVKTKEEKKKILEELKEKISKQKVTIFVDFTGLKMKDIFDLRKKLKMVDSQLKVTKKTLAQIAFNKSGLKTEIKKLKGEIAFVFGLKDEISPAKIIFQFSQINPNLKILGGFLENKFVEAEKIVELAKLPTREELLGKLVGSISAPVSNLINVLQGNLRNLVSILSQLKVNQ</sequence>
<dbReference type="PANTHER" id="PTHR11560">
    <property type="entry name" value="39S RIBOSOMAL PROTEIN L10, MITOCHONDRIAL"/>
    <property type="match status" value="1"/>
</dbReference>
<dbReference type="Proteomes" id="UP000229166">
    <property type="component" value="Unassembled WGS sequence"/>
</dbReference>
<dbReference type="GO" id="GO:0006412">
    <property type="term" value="P:translation"/>
    <property type="evidence" value="ECO:0007669"/>
    <property type="project" value="UniProtKB-UniRule"/>
</dbReference>
<evidence type="ECO:0000256" key="1">
    <source>
        <dbReference type="ARBA" id="ARBA00008889"/>
    </source>
</evidence>
<dbReference type="NCBIfam" id="NF000955">
    <property type="entry name" value="PRK00099.1-1"/>
    <property type="match status" value="1"/>
</dbReference>
<comment type="subunit">
    <text evidence="5">Part of the ribosomal stalk of the 50S ribosomal subunit. The N-terminus interacts with L11 and the large rRNA to form the base of the stalk. The C-terminus forms an elongated spine to which L12 dimers bind in a sequential fashion forming a multimeric L10(L12)X complex.</text>
</comment>
<dbReference type="GO" id="GO:1990904">
    <property type="term" value="C:ribonucleoprotein complex"/>
    <property type="evidence" value="ECO:0007669"/>
    <property type="project" value="UniProtKB-KW"/>
</dbReference>
<comment type="caution">
    <text evidence="6">The sequence shown here is derived from an EMBL/GenBank/DDBJ whole genome shotgun (WGS) entry which is preliminary data.</text>
</comment>
<dbReference type="InterPro" id="IPR022973">
    <property type="entry name" value="Ribosomal_uL10_bac"/>
</dbReference>
<gene>
    <name evidence="5 6" type="primary">rplJ</name>
    <name evidence="6" type="ORF">COX92_02540</name>
</gene>
<dbReference type="GO" id="GO:0070180">
    <property type="term" value="F:large ribosomal subunit rRNA binding"/>
    <property type="evidence" value="ECO:0007669"/>
    <property type="project" value="UniProtKB-UniRule"/>
</dbReference>
<name>A0A2M7UTX5_9BACT</name>
<evidence type="ECO:0000256" key="4">
    <source>
        <dbReference type="ARBA" id="ARBA00035202"/>
    </source>
</evidence>